<comment type="caution">
    <text evidence="1">The sequence shown here is derived from an EMBL/GenBank/DDBJ whole genome shotgun (WGS) entry which is preliminary data.</text>
</comment>
<keyword evidence="2" id="KW-1185">Reference proteome</keyword>
<sequence>MTEKFSAEMKKLSLVSTRPERAVSNGPGLTYHFVGYSFHAKRTRNGRHKESGLDIRREFARMRTNTNYGNQSILKSST</sequence>
<name>A0A0M8NXW8_9EURO</name>
<gene>
    <name evidence="1" type="ORF">ACN38_g12860</name>
</gene>
<protein>
    <submittedName>
        <fullName evidence="1">Uncharacterized protein</fullName>
    </submittedName>
</protein>
<organism evidence="1 2">
    <name type="scientific">Penicillium nordicum</name>
    <dbReference type="NCBI Taxonomy" id="229535"/>
    <lineage>
        <taxon>Eukaryota</taxon>
        <taxon>Fungi</taxon>
        <taxon>Dikarya</taxon>
        <taxon>Ascomycota</taxon>
        <taxon>Pezizomycotina</taxon>
        <taxon>Eurotiomycetes</taxon>
        <taxon>Eurotiomycetidae</taxon>
        <taxon>Eurotiales</taxon>
        <taxon>Aspergillaceae</taxon>
        <taxon>Penicillium</taxon>
    </lineage>
</organism>
<dbReference type="EMBL" id="LHQQ01000467">
    <property type="protein sequence ID" value="KOS36400.1"/>
    <property type="molecule type" value="Genomic_DNA"/>
</dbReference>
<accession>A0A0M8NXW8</accession>
<reference evidence="1 2" key="1">
    <citation type="submission" date="2015-08" db="EMBL/GenBank/DDBJ databases">
        <title>Genome sequencing of Penicillium nordicum.</title>
        <authorList>
            <person name="Nguyen H.D."/>
            <person name="Seifert K.A."/>
        </authorList>
    </citation>
    <scope>NUCLEOTIDE SEQUENCE [LARGE SCALE GENOMIC DNA]</scope>
    <source>
        <strain evidence="1 2">DAOMC 185683</strain>
    </source>
</reference>
<evidence type="ECO:0000313" key="2">
    <source>
        <dbReference type="Proteomes" id="UP000037696"/>
    </source>
</evidence>
<dbReference type="AlphaFoldDB" id="A0A0M8NXW8"/>
<dbReference type="Proteomes" id="UP000037696">
    <property type="component" value="Unassembled WGS sequence"/>
</dbReference>
<evidence type="ECO:0000313" key="1">
    <source>
        <dbReference type="EMBL" id="KOS36400.1"/>
    </source>
</evidence>
<proteinExistence type="predicted"/>